<feature type="non-terminal residue" evidence="1">
    <location>
        <position position="127"/>
    </location>
</feature>
<dbReference type="AlphaFoldDB" id="A0ABD3WYV0"/>
<dbReference type="Proteomes" id="UP001634394">
    <property type="component" value="Unassembled WGS sequence"/>
</dbReference>
<accession>A0ABD3WYV0</accession>
<comment type="caution">
    <text evidence="1">The sequence shown here is derived from an EMBL/GenBank/DDBJ whole genome shotgun (WGS) entry which is preliminary data.</text>
</comment>
<evidence type="ECO:0000313" key="2">
    <source>
        <dbReference type="Proteomes" id="UP001634394"/>
    </source>
</evidence>
<keyword evidence="2" id="KW-1185">Reference proteome</keyword>
<dbReference type="EMBL" id="JBJQND010000004">
    <property type="protein sequence ID" value="KAL3879140.1"/>
    <property type="molecule type" value="Genomic_DNA"/>
</dbReference>
<gene>
    <name evidence="1" type="ORF">ACJMK2_031451</name>
</gene>
<organism evidence="1 2">
    <name type="scientific">Sinanodonta woodiana</name>
    <name type="common">Chinese pond mussel</name>
    <name type="synonym">Anodonta woodiana</name>
    <dbReference type="NCBI Taxonomy" id="1069815"/>
    <lineage>
        <taxon>Eukaryota</taxon>
        <taxon>Metazoa</taxon>
        <taxon>Spiralia</taxon>
        <taxon>Lophotrochozoa</taxon>
        <taxon>Mollusca</taxon>
        <taxon>Bivalvia</taxon>
        <taxon>Autobranchia</taxon>
        <taxon>Heteroconchia</taxon>
        <taxon>Palaeoheterodonta</taxon>
        <taxon>Unionida</taxon>
        <taxon>Unionoidea</taxon>
        <taxon>Unionidae</taxon>
        <taxon>Unioninae</taxon>
        <taxon>Sinanodonta</taxon>
    </lineage>
</organism>
<protein>
    <submittedName>
        <fullName evidence="1">Uncharacterized protein</fullName>
    </submittedName>
</protein>
<proteinExistence type="predicted"/>
<sequence>MSLNPPKILRIEKVRSFMKEYQELTSTKPTYPRSNKQLADLTSRVEMLRRRKIIHEQIKHSEYTVDESFSGDDKYIKFYPRKSRNRFVVGDLIKVITDILPSILAVSPTMKVNAGYNIDMYLATNPE</sequence>
<reference evidence="1 2" key="1">
    <citation type="submission" date="2024-11" db="EMBL/GenBank/DDBJ databases">
        <title>Chromosome-level genome assembly of the freshwater bivalve Anodonta woodiana.</title>
        <authorList>
            <person name="Chen X."/>
        </authorList>
    </citation>
    <scope>NUCLEOTIDE SEQUENCE [LARGE SCALE GENOMIC DNA]</scope>
    <source>
        <strain evidence="1">MN2024</strain>
        <tissue evidence="1">Gills</tissue>
    </source>
</reference>
<evidence type="ECO:0000313" key="1">
    <source>
        <dbReference type="EMBL" id="KAL3879140.1"/>
    </source>
</evidence>
<name>A0ABD3WYV0_SINWO</name>